<dbReference type="CDD" id="cd03064">
    <property type="entry name" value="TRX_Fd_NuoE"/>
    <property type="match status" value="1"/>
</dbReference>
<feature type="binding site" evidence="7">
    <location>
        <position position="132"/>
    </location>
    <ligand>
        <name>[2Fe-2S] cluster</name>
        <dbReference type="ChEBI" id="CHEBI:190135"/>
    </ligand>
</feature>
<gene>
    <name evidence="8" type="ORF">SAMN04488516_1036</name>
</gene>
<name>A0A1H0CDC0_9BACT</name>
<reference evidence="8 9" key="1">
    <citation type="submission" date="2016-10" db="EMBL/GenBank/DDBJ databases">
        <authorList>
            <person name="de Groot N.N."/>
        </authorList>
    </citation>
    <scope>NUCLEOTIDE SEQUENCE [LARGE SCALE GENOMIC DNA]</scope>
    <source>
        <strain evidence="8 9">DSM 15269</strain>
    </source>
</reference>
<dbReference type="PIRSF" id="PIRSF000216">
    <property type="entry name" value="NADH_DH_24kDa"/>
    <property type="match status" value="1"/>
</dbReference>
<dbReference type="InterPro" id="IPR002023">
    <property type="entry name" value="NuoE-like"/>
</dbReference>
<feature type="binding site" evidence="7">
    <location>
        <position position="92"/>
    </location>
    <ligand>
        <name>[2Fe-2S] cluster</name>
        <dbReference type="ChEBI" id="CHEBI:190135"/>
    </ligand>
</feature>
<dbReference type="InterPro" id="IPR036249">
    <property type="entry name" value="Thioredoxin-like_sf"/>
</dbReference>
<evidence type="ECO:0000256" key="6">
    <source>
        <dbReference type="ARBA" id="ARBA00034078"/>
    </source>
</evidence>
<evidence type="ECO:0000256" key="2">
    <source>
        <dbReference type="ARBA" id="ARBA00022714"/>
    </source>
</evidence>
<dbReference type="SUPFAM" id="SSF52833">
    <property type="entry name" value="Thioredoxin-like"/>
    <property type="match status" value="1"/>
</dbReference>
<comment type="cofactor">
    <cofactor evidence="6">
        <name>[2Fe-2S] cluster</name>
        <dbReference type="ChEBI" id="CHEBI:190135"/>
    </cofactor>
</comment>
<dbReference type="RefSeq" id="WP_092063991.1">
    <property type="nucleotide sequence ID" value="NZ_FNIN01000003.1"/>
</dbReference>
<dbReference type="PANTHER" id="PTHR43342">
    <property type="entry name" value="NADH-QUINONE OXIDOREDUCTASE, E SUBUNIT"/>
    <property type="match status" value="1"/>
</dbReference>
<feature type="binding site" evidence="7">
    <location>
        <position position="87"/>
    </location>
    <ligand>
        <name>[2Fe-2S] cluster</name>
        <dbReference type="ChEBI" id="CHEBI:190135"/>
    </ligand>
</feature>
<dbReference type="Gene3D" id="3.40.30.10">
    <property type="entry name" value="Glutaredoxin"/>
    <property type="match status" value="1"/>
</dbReference>
<evidence type="ECO:0000256" key="7">
    <source>
        <dbReference type="PIRSR" id="PIRSR000216-1"/>
    </source>
</evidence>
<evidence type="ECO:0000256" key="1">
    <source>
        <dbReference type="ARBA" id="ARBA00010643"/>
    </source>
</evidence>
<dbReference type="OrthoDB" id="9807941at2"/>
<comment type="similarity">
    <text evidence="1">Belongs to the complex I 24 kDa subunit family.</text>
</comment>
<keyword evidence="4 7" id="KW-0408">Iron</keyword>
<dbReference type="InterPro" id="IPR028431">
    <property type="entry name" value="NADP_DH_HndA-like"/>
</dbReference>
<keyword evidence="3 7" id="KW-0479">Metal-binding</keyword>
<dbReference type="STRING" id="206665.SAMN04488516_1036"/>
<dbReference type="AlphaFoldDB" id="A0A1H0CDC0"/>
<dbReference type="Gene3D" id="1.10.10.1590">
    <property type="entry name" value="NADH-quinone oxidoreductase subunit E"/>
    <property type="match status" value="1"/>
</dbReference>
<keyword evidence="2 7" id="KW-0001">2Fe-2S</keyword>
<dbReference type="GO" id="GO:0051537">
    <property type="term" value="F:2 iron, 2 sulfur cluster binding"/>
    <property type="evidence" value="ECO:0007669"/>
    <property type="project" value="UniProtKB-KW"/>
</dbReference>
<dbReference type="GO" id="GO:0046872">
    <property type="term" value="F:metal ion binding"/>
    <property type="evidence" value="ECO:0007669"/>
    <property type="project" value="UniProtKB-KW"/>
</dbReference>
<evidence type="ECO:0000313" key="8">
    <source>
        <dbReference type="EMBL" id="SDN55875.1"/>
    </source>
</evidence>
<sequence length="164" mass="18399">MGNCKCKKIEIDFKILDNIIDVEYKCNVENLIMILQSIQKEYNFLPKDALLYVSKKLNLPISHIYEVVTFYSSFSLKPRGKHIIQICTGTACHLKGSDKVVKNICKDLNISPGETTEDGNFTIETVNCVGACALAMVSVVDGKYYPNTNQNELNKVIQELSQGE</sequence>
<evidence type="ECO:0000256" key="5">
    <source>
        <dbReference type="ARBA" id="ARBA00023014"/>
    </source>
</evidence>
<dbReference type="Pfam" id="PF01257">
    <property type="entry name" value="2Fe-2S_thioredx"/>
    <property type="match status" value="1"/>
</dbReference>
<evidence type="ECO:0000256" key="3">
    <source>
        <dbReference type="ARBA" id="ARBA00022723"/>
    </source>
</evidence>
<dbReference type="EMBL" id="FNIN01000003">
    <property type="protein sequence ID" value="SDN55875.1"/>
    <property type="molecule type" value="Genomic_DNA"/>
</dbReference>
<dbReference type="InterPro" id="IPR042128">
    <property type="entry name" value="NuoE_dom"/>
</dbReference>
<dbReference type="GO" id="GO:0016491">
    <property type="term" value="F:oxidoreductase activity"/>
    <property type="evidence" value="ECO:0007669"/>
    <property type="project" value="InterPro"/>
</dbReference>
<proteinExistence type="inferred from homology"/>
<evidence type="ECO:0000313" key="9">
    <source>
        <dbReference type="Proteomes" id="UP000199602"/>
    </source>
</evidence>
<organism evidence="8 9">
    <name type="scientific">Desulfonauticus submarinus</name>
    <dbReference type="NCBI Taxonomy" id="206665"/>
    <lineage>
        <taxon>Bacteria</taxon>
        <taxon>Pseudomonadati</taxon>
        <taxon>Thermodesulfobacteriota</taxon>
        <taxon>Desulfovibrionia</taxon>
        <taxon>Desulfovibrionales</taxon>
        <taxon>Desulfonauticaceae</taxon>
        <taxon>Desulfonauticus</taxon>
    </lineage>
</organism>
<dbReference type="PANTHER" id="PTHR43342:SF1">
    <property type="entry name" value="BIFURCATING [FEFE] HYDROGENASE GAMMA SUBUNIT"/>
    <property type="match status" value="1"/>
</dbReference>
<accession>A0A1H0CDC0</accession>
<comment type="cofactor">
    <cofactor evidence="7">
        <name>[2Fe-2S] cluster</name>
        <dbReference type="ChEBI" id="CHEBI:190135"/>
    </cofactor>
    <text evidence="7">Binds 1 [2Fe-2S] cluster.</text>
</comment>
<feature type="binding site" evidence="7">
    <location>
        <position position="128"/>
    </location>
    <ligand>
        <name>[2Fe-2S] cluster</name>
        <dbReference type="ChEBI" id="CHEBI:190135"/>
    </ligand>
</feature>
<dbReference type="InterPro" id="IPR041921">
    <property type="entry name" value="NuoE_N"/>
</dbReference>
<evidence type="ECO:0000256" key="4">
    <source>
        <dbReference type="ARBA" id="ARBA00023004"/>
    </source>
</evidence>
<keyword evidence="5 7" id="KW-0411">Iron-sulfur</keyword>
<protein>
    <submittedName>
        <fullName evidence="8">NADH-quinone oxidoreductase subunit E</fullName>
    </submittedName>
</protein>
<dbReference type="Proteomes" id="UP000199602">
    <property type="component" value="Unassembled WGS sequence"/>
</dbReference>
<keyword evidence="9" id="KW-1185">Reference proteome</keyword>